<evidence type="ECO:0000313" key="1">
    <source>
        <dbReference type="EMBL" id="OGE33757.1"/>
    </source>
</evidence>
<comment type="caution">
    <text evidence="1">The sequence shown here is derived from an EMBL/GenBank/DDBJ whole genome shotgun (WGS) entry which is preliminary data.</text>
</comment>
<name>A0A1F5JYN0_9BACT</name>
<evidence type="ECO:0000313" key="2">
    <source>
        <dbReference type="Proteomes" id="UP000176902"/>
    </source>
</evidence>
<organism evidence="1 2">
    <name type="scientific">Candidatus Daviesbacteria bacterium RIFCSPHIGHO2_02_FULL_36_13</name>
    <dbReference type="NCBI Taxonomy" id="1797768"/>
    <lineage>
        <taxon>Bacteria</taxon>
        <taxon>Candidatus Daviesiibacteriota</taxon>
    </lineage>
</organism>
<dbReference type="Proteomes" id="UP000176902">
    <property type="component" value="Unassembled WGS sequence"/>
</dbReference>
<gene>
    <name evidence="1" type="ORF">A3C59_05000</name>
</gene>
<proteinExistence type="predicted"/>
<reference evidence="1 2" key="1">
    <citation type="journal article" date="2016" name="Nat. Commun.">
        <title>Thousands of microbial genomes shed light on interconnected biogeochemical processes in an aquifer system.</title>
        <authorList>
            <person name="Anantharaman K."/>
            <person name="Brown C.T."/>
            <person name="Hug L.A."/>
            <person name="Sharon I."/>
            <person name="Castelle C.J."/>
            <person name="Probst A.J."/>
            <person name="Thomas B.C."/>
            <person name="Singh A."/>
            <person name="Wilkins M.J."/>
            <person name="Karaoz U."/>
            <person name="Brodie E.L."/>
            <person name="Williams K.H."/>
            <person name="Hubbard S.S."/>
            <person name="Banfield J.F."/>
        </authorList>
    </citation>
    <scope>NUCLEOTIDE SEQUENCE [LARGE SCALE GENOMIC DNA]</scope>
</reference>
<dbReference type="STRING" id="1797768.A3C59_05000"/>
<sequence length="215" mass="24917">MYVDVDEQFDRHILFILSKIQEGIKNQEDNSNKIRYSVFLYPIINNPFVPHPTTEQTLLGQLEKLGLFEKESGYDNFIVGENSSTNPKSVGVTYTIKVYLDKFNQSYQEFKSKVDKWDISSANRNTKLKRAELEAIFSEKVKTLKLINKSLAFIEVLKDFKPHNADKFKNFDSSSIKNIKSKLNKKLNKIGFEIALNSRNNGYQDTSYILRIKAK</sequence>
<protein>
    <submittedName>
        <fullName evidence="1">Uncharacterized protein</fullName>
    </submittedName>
</protein>
<dbReference type="AlphaFoldDB" id="A0A1F5JYN0"/>
<dbReference type="EMBL" id="MFCV01000006">
    <property type="protein sequence ID" value="OGE33757.1"/>
    <property type="molecule type" value="Genomic_DNA"/>
</dbReference>
<accession>A0A1F5JYN0</accession>